<keyword evidence="3 5" id="KW-0378">Hydrolase</keyword>
<reference evidence="7" key="2">
    <citation type="submission" date="2021-08" db="EMBL/GenBank/DDBJ databases">
        <authorList>
            <person name="Tani A."/>
            <person name="Ola A."/>
            <person name="Ogura Y."/>
            <person name="Katsura K."/>
            <person name="Hayashi T."/>
        </authorList>
    </citation>
    <scope>NUCLEOTIDE SEQUENCE</scope>
    <source>
        <strain evidence="7">DSM 17168</strain>
    </source>
</reference>
<keyword evidence="2 5" id="KW-0645">Protease</keyword>
<dbReference type="InterPro" id="IPR015500">
    <property type="entry name" value="Peptidase_S8_subtilisin-rel"/>
</dbReference>
<feature type="active site" description="Charge relay system" evidence="5">
    <location>
        <position position="198"/>
    </location>
</feature>
<evidence type="ECO:0000313" key="8">
    <source>
        <dbReference type="Proteomes" id="UP001055153"/>
    </source>
</evidence>
<gene>
    <name evidence="7" type="ORF">GMJLKIPL_6073</name>
</gene>
<comment type="caution">
    <text evidence="7">The sequence shown here is derived from an EMBL/GenBank/DDBJ whole genome shotgun (WGS) entry which is preliminary data.</text>
</comment>
<proteinExistence type="inferred from homology"/>
<name>A0ABQ4SQM5_9HYPH</name>
<dbReference type="Proteomes" id="UP001055153">
    <property type="component" value="Unassembled WGS sequence"/>
</dbReference>
<reference evidence="7" key="1">
    <citation type="journal article" date="2021" name="Front. Microbiol.">
        <title>Comprehensive Comparative Genomics and Phenotyping of Methylobacterium Species.</title>
        <authorList>
            <person name="Alessa O."/>
            <person name="Ogura Y."/>
            <person name="Fujitani Y."/>
            <person name="Takami H."/>
            <person name="Hayashi T."/>
            <person name="Sahin N."/>
            <person name="Tani A."/>
        </authorList>
    </citation>
    <scope>NUCLEOTIDE SEQUENCE</scope>
    <source>
        <strain evidence="7">DSM 17168</strain>
    </source>
</reference>
<dbReference type="EMBL" id="BPQQ01000102">
    <property type="protein sequence ID" value="GJE04113.1"/>
    <property type="molecule type" value="Genomic_DNA"/>
</dbReference>
<evidence type="ECO:0000256" key="1">
    <source>
        <dbReference type="ARBA" id="ARBA00011073"/>
    </source>
</evidence>
<evidence type="ECO:0000313" key="7">
    <source>
        <dbReference type="EMBL" id="GJE04113.1"/>
    </source>
</evidence>
<dbReference type="PANTHER" id="PTHR43806:SF11">
    <property type="entry name" value="CEREVISIN-RELATED"/>
    <property type="match status" value="1"/>
</dbReference>
<evidence type="ECO:0000259" key="6">
    <source>
        <dbReference type="Pfam" id="PF00082"/>
    </source>
</evidence>
<evidence type="ECO:0000256" key="4">
    <source>
        <dbReference type="ARBA" id="ARBA00022825"/>
    </source>
</evidence>
<evidence type="ECO:0000256" key="3">
    <source>
        <dbReference type="ARBA" id="ARBA00022801"/>
    </source>
</evidence>
<accession>A0ABQ4SQM5</accession>
<evidence type="ECO:0000256" key="5">
    <source>
        <dbReference type="PROSITE-ProRule" id="PRU01240"/>
    </source>
</evidence>
<comment type="similarity">
    <text evidence="1 5">Belongs to the peptidase S8 family.</text>
</comment>
<dbReference type="Pfam" id="PF00082">
    <property type="entry name" value="Peptidase_S8"/>
    <property type="match status" value="1"/>
</dbReference>
<sequence>MAKLRVLVEVVPTVEQAALASASSASIRPASSADLFALAEAMMAGLPGTGIEVTDAFGPIPLAAADVSLDAAEGGPALVSAASSSGRRRRGGPKAASPPLANVASVVLLCEVTAAGLHELESRSDVVVWPDSRLSLTQGSAPDEGLVGLLDLATSAGGTDCRPFRPGVSVEAIRTLLGVEALWRDGFRGQNVIVGILDEGVSHLYPVVGGHETTTERRWGLAAITSHGSMCAADILVAAPAARLYDYPFLGQPSSGGAIAMFQAVLDQHRRDGTPHLTNNSYGFVSVPPRETMPNHEIWNLNHPVHRKVREVAAAGIPCFFAAGNCGENCPSGKCHPSGIGPGRSIHASNSLAEVITVAAVNSRHERVGYSSQGPGMFERAKPDIAAYTHLFGNFGPGRPGGLAQPYDNGTSAATPVACGVGAALLSAFADLTPAALKTALMQSALDIGQPGRDFLTGSGVVNAAAAYQLLRGDGRIPGRVRPRLPDDRVA</sequence>
<feature type="active site" description="Charge relay system" evidence="5">
    <location>
        <position position="227"/>
    </location>
</feature>
<keyword evidence="4 5" id="KW-0720">Serine protease</keyword>
<evidence type="ECO:0000256" key="2">
    <source>
        <dbReference type="ARBA" id="ARBA00022670"/>
    </source>
</evidence>
<protein>
    <recommendedName>
        <fullName evidence="6">Peptidase S8/S53 domain-containing protein</fullName>
    </recommendedName>
</protein>
<dbReference type="Gene3D" id="3.40.50.200">
    <property type="entry name" value="Peptidase S8/S53 domain"/>
    <property type="match status" value="1"/>
</dbReference>
<dbReference type="InterPro" id="IPR000209">
    <property type="entry name" value="Peptidase_S8/S53_dom"/>
</dbReference>
<dbReference type="PROSITE" id="PS00138">
    <property type="entry name" value="SUBTILASE_SER"/>
    <property type="match status" value="1"/>
</dbReference>
<dbReference type="PANTHER" id="PTHR43806">
    <property type="entry name" value="PEPTIDASE S8"/>
    <property type="match status" value="1"/>
</dbReference>
<dbReference type="PRINTS" id="PR00723">
    <property type="entry name" value="SUBTILISIN"/>
</dbReference>
<dbReference type="InterPro" id="IPR036852">
    <property type="entry name" value="Peptidase_S8/S53_dom_sf"/>
</dbReference>
<dbReference type="InterPro" id="IPR023828">
    <property type="entry name" value="Peptidase_S8_Ser-AS"/>
</dbReference>
<dbReference type="PROSITE" id="PS51892">
    <property type="entry name" value="SUBTILASE"/>
    <property type="match status" value="1"/>
</dbReference>
<keyword evidence="8" id="KW-1185">Reference proteome</keyword>
<feature type="active site" description="Charge relay system" evidence="5">
    <location>
        <position position="412"/>
    </location>
</feature>
<dbReference type="RefSeq" id="WP_238241481.1">
    <property type="nucleotide sequence ID" value="NZ_BPQQ01000102.1"/>
</dbReference>
<dbReference type="SUPFAM" id="SSF52743">
    <property type="entry name" value="Subtilisin-like"/>
    <property type="match status" value="1"/>
</dbReference>
<organism evidence="7 8">
    <name type="scientific">Methylobacterium isbiliense</name>
    <dbReference type="NCBI Taxonomy" id="315478"/>
    <lineage>
        <taxon>Bacteria</taxon>
        <taxon>Pseudomonadati</taxon>
        <taxon>Pseudomonadota</taxon>
        <taxon>Alphaproteobacteria</taxon>
        <taxon>Hyphomicrobiales</taxon>
        <taxon>Methylobacteriaceae</taxon>
        <taxon>Methylobacterium</taxon>
    </lineage>
</organism>
<dbReference type="InterPro" id="IPR050131">
    <property type="entry name" value="Peptidase_S8_subtilisin-like"/>
</dbReference>
<feature type="domain" description="Peptidase S8/S53" evidence="6">
    <location>
        <begin position="189"/>
        <end position="460"/>
    </location>
</feature>